<evidence type="ECO:0000259" key="5">
    <source>
        <dbReference type="PROSITE" id="PS50853"/>
    </source>
</evidence>
<comment type="caution">
    <text evidence="6">The sequence shown here is derived from an EMBL/GenBank/DDBJ whole genome shotgun (WGS) entry which is preliminary data.</text>
</comment>
<protein>
    <recommendedName>
        <fullName evidence="5">Fibronectin type-III domain-containing protein</fullName>
    </recommendedName>
</protein>
<accession>A0A8J3YA25</accession>
<dbReference type="GO" id="GO:0016798">
    <property type="term" value="F:hydrolase activity, acting on glycosyl bonds"/>
    <property type="evidence" value="ECO:0007669"/>
    <property type="project" value="UniProtKB-KW"/>
</dbReference>
<feature type="region of interest" description="Disordered" evidence="3">
    <location>
        <begin position="83"/>
        <end position="102"/>
    </location>
</feature>
<keyword evidence="7" id="KW-1185">Reference proteome</keyword>
<keyword evidence="1" id="KW-0326">Glycosidase</keyword>
<dbReference type="AlphaFoldDB" id="A0A8J3YA25"/>
<dbReference type="EMBL" id="BOOY01000025">
    <property type="protein sequence ID" value="GIJ03985.1"/>
    <property type="molecule type" value="Genomic_DNA"/>
</dbReference>
<reference evidence="6" key="1">
    <citation type="submission" date="2021-01" db="EMBL/GenBank/DDBJ databases">
        <title>Whole genome shotgun sequence of Spirilliplanes yamanashiensis NBRC 15828.</title>
        <authorList>
            <person name="Komaki H."/>
            <person name="Tamura T."/>
        </authorList>
    </citation>
    <scope>NUCLEOTIDE SEQUENCE</scope>
    <source>
        <strain evidence="6">NBRC 15828</strain>
    </source>
</reference>
<evidence type="ECO:0000256" key="2">
    <source>
        <dbReference type="ARBA" id="ARBA00023326"/>
    </source>
</evidence>
<feature type="chain" id="PRO_5035234849" description="Fibronectin type-III domain-containing protein" evidence="4">
    <location>
        <begin position="26"/>
        <end position="396"/>
    </location>
</feature>
<gene>
    <name evidence="6" type="ORF">Sya03_33370</name>
</gene>
<name>A0A8J3YA25_9ACTN</name>
<dbReference type="RefSeq" id="WP_203939225.1">
    <property type="nucleotide sequence ID" value="NZ_BAAAGJ010000002.1"/>
</dbReference>
<dbReference type="SUPFAM" id="SSF49265">
    <property type="entry name" value="Fibronectin type III"/>
    <property type="match status" value="1"/>
</dbReference>
<dbReference type="SMART" id="SM00060">
    <property type="entry name" value="FN3"/>
    <property type="match status" value="1"/>
</dbReference>
<sequence>MRRLLAAAATAVLSAALLAAPPAAAAPADPPNLVANGDFNPTLGLAETGWVCEEGTVPEQNLPGAEFVQVMPLKDPFVPATVVPRPAPPAPEPAEPEPGTAPVRALSVQSAPPAPVSALDKSPIIKDTRLAGRPTASTRAECAQVVPVRANSSYTLTAKVRGGWAFLGSDYGTAFTPPSVREVTLTHTFTTGPATDSVRIYVHGWYGEATYRARDVVLTGPPSDTRVPEPPRGFHVGKRTSGSAVVYWAPAPGATSYELWRDGEPVATTANFWAVVPGLTPGQRHVFTVRSRNDAGVSAPSADFVPALAPVDEEPPQAPRIGLAGAGSGGALLYLDGSPTATDGFLIYVDGVVVGWTYAMRVWVPMDAGTRTVEVVAYNAAGPSPVSARTVIVPAG</sequence>
<proteinExistence type="predicted"/>
<organism evidence="6 7">
    <name type="scientific">Spirilliplanes yamanashiensis</name>
    <dbReference type="NCBI Taxonomy" id="42233"/>
    <lineage>
        <taxon>Bacteria</taxon>
        <taxon>Bacillati</taxon>
        <taxon>Actinomycetota</taxon>
        <taxon>Actinomycetes</taxon>
        <taxon>Micromonosporales</taxon>
        <taxon>Micromonosporaceae</taxon>
        <taxon>Spirilliplanes</taxon>
    </lineage>
</organism>
<dbReference type="GO" id="GO:0000272">
    <property type="term" value="P:polysaccharide catabolic process"/>
    <property type="evidence" value="ECO:0007669"/>
    <property type="project" value="UniProtKB-KW"/>
</dbReference>
<keyword evidence="1" id="KW-0378">Hydrolase</keyword>
<dbReference type="Proteomes" id="UP000652013">
    <property type="component" value="Unassembled WGS sequence"/>
</dbReference>
<feature type="signal peptide" evidence="4">
    <location>
        <begin position="1"/>
        <end position="25"/>
    </location>
</feature>
<dbReference type="InterPro" id="IPR013783">
    <property type="entry name" value="Ig-like_fold"/>
</dbReference>
<evidence type="ECO:0000256" key="1">
    <source>
        <dbReference type="ARBA" id="ARBA00023295"/>
    </source>
</evidence>
<feature type="domain" description="Fibronectin type-III" evidence="5">
    <location>
        <begin position="230"/>
        <end position="312"/>
    </location>
</feature>
<keyword evidence="2" id="KW-0624">Polysaccharide degradation</keyword>
<dbReference type="CDD" id="cd00063">
    <property type="entry name" value="FN3"/>
    <property type="match status" value="1"/>
</dbReference>
<evidence type="ECO:0000256" key="4">
    <source>
        <dbReference type="SAM" id="SignalP"/>
    </source>
</evidence>
<dbReference type="Gene3D" id="2.60.40.10">
    <property type="entry name" value="Immunoglobulins"/>
    <property type="match status" value="1"/>
</dbReference>
<evidence type="ECO:0000256" key="3">
    <source>
        <dbReference type="SAM" id="MobiDB-lite"/>
    </source>
</evidence>
<keyword evidence="2" id="KW-0119">Carbohydrate metabolism</keyword>
<evidence type="ECO:0000313" key="7">
    <source>
        <dbReference type="Proteomes" id="UP000652013"/>
    </source>
</evidence>
<dbReference type="PROSITE" id="PS50853">
    <property type="entry name" value="FN3"/>
    <property type="match status" value="1"/>
</dbReference>
<keyword evidence="4" id="KW-0732">Signal</keyword>
<dbReference type="InterPro" id="IPR003961">
    <property type="entry name" value="FN3_dom"/>
</dbReference>
<evidence type="ECO:0000313" key="6">
    <source>
        <dbReference type="EMBL" id="GIJ03985.1"/>
    </source>
</evidence>
<dbReference type="Pfam" id="PF00041">
    <property type="entry name" value="fn3"/>
    <property type="match status" value="1"/>
</dbReference>
<dbReference type="InterPro" id="IPR036116">
    <property type="entry name" value="FN3_sf"/>
</dbReference>